<dbReference type="WBParaSite" id="maker-uti_cns_0001913-snap-gene-0.13-mRNA-1">
    <property type="protein sequence ID" value="maker-uti_cns_0001913-snap-gene-0.13-mRNA-1"/>
    <property type="gene ID" value="maker-uti_cns_0001913-snap-gene-0.13"/>
</dbReference>
<dbReference type="Pfam" id="PF00076">
    <property type="entry name" value="RRM_1"/>
    <property type="match status" value="1"/>
</dbReference>
<feature type="compositionally biased region" description="Basic residues" evidence="2">
    <location>
        <begin position="540"/>
        <end position="549"/>
    </location>
</feature>
<dbReference type="Pfam" id="PF13893">
    <property type="entry name" value="RRM_5"/>
    <property type="match status" value="1"/>
</dbReference>
<feature type="domain" description="RRM" evidence="3">
    <location>
        <begin position="21"/>
        <end position="96"/>
    </location>
</feature>
<dbReference type="GO" id="GO:0003723">
    <property type="term" value="F:RNA binding"/>
    <property type="evidence" value="ECO:0007669"/>
    <property type="project" value="UniProtKB-UniRule"/>
</dbReference>
<dbReference type="PANTHER" id="PTHR15592">
    <property type="entry name" value="MATRIN 3/NUCLEAR PROTEIN 220-RELATED"/>
    <property type="match status" value="1"/>
</dbReference>
<feature type="region of interest" description="Disordered" evidence="2">
    <location>
        <begin position="519"/>
        <end position="549"/>
    </location>
</feature>
<protein>
    <submittedName>
        <fullName evidence="5">RRM domain-containing protein</fullName>
    </submittedName>
</protein>
<dbReference type="Pfam" id="PF22976">
    <property type="entry name" value="RRM_10"/>
    <property type="match status" value="1"/>
</dbReference>
<keyword evidence="4" id="KW-1185">Reference proteome</keyword>
<dbReference type="InterPro" id="IPR035979">
    <property type="entry name" value="RBD_domain_sf"/>
</dbReference>
<evidence type="ECO:0000256" key="2">
    <source>
        <dbReference type="SAM" id="MobiDB-lite"/>
    </source>
</evidence>
<evidence type="ECO:0000313" key="4">
    <source>
        <dbReference type="Proteomes" id="UP000095280"/>
    </source>
</evidence>
<proteinExistence type="predicted"/>
<dbReference type="Proteomes" id="UP000095280">
    <property type="component" value="Unplaced"/>
</dbReference>
<organism evidence="4 5">
    <name type="scientific">Macrostomum lignano</name>
    <dbReference type="NCBI Taxonomy" id="282301"/>
    <lineage>
        <taxon>Eukaryota</taxon>
        <taxon>Metazoa</taxon>
        <taxon>Spiralia</taxon>
        <taxon>Lophotrochozoa</taxon>
        <taxon>Platyhelminthes</taxon>
        <taxon>Rhabditophora</taxon>
        <taxon>Macrostomorpha</taxon>
        <taxon>Macrostomida</taxon>
        <taxon>Macrostomidae</taxon>
        <taxon>Macrostomum</taxon>
    </lineage>
</organism>
<feature type="domain" description="RRM" evidence="3">
    <location>
        <begin position="317"/>
        <end position="390"/>
    </location>
</feature>
<dbReference type="PROSITE" id="PS50102">
    <property type="entry name" value="RRM"/>
    <property type="match status" value="3"/>
</dbReference>
<dbReference type="InterPro" id="IPR000504">
    <property type="entry name" value="RRM_dom"/>
</dbReference>
<keyword evidence="1" id="KW-0694">RNA-binding</keyword>
<accession>A0A1I8GGU6</accession>
<name>A0A1I8GGU6_9PLAT</name>
<dbReference type="SUPFAM" id="SSF54928">
    <property type="entry name" value="RNA-binding domain, RBD"/>
    <property type="match status" value="3"/>
</dbReference>
<feature type="region of interest" description="Disordered" evidence="2">
    <location>
        <begin position="274"/>
        <end position="314"/>
    </location>
</feature>
<dbReference type="Gene3D" id="3.30.70.330">
    <property type="match status" value="4"/>
</dbReference>
<dbReference type="SMART" id="SM00360">
    <property type="entry name" value="RRM"/>
    <property type="match status" value="4"/>
</dbReference>
<feature type="domain" description="RRM" evidence="3">
    <location>
        <begin position="103"/>
        <end position="191"/>
    </location>
</feature>
<evidence type="ECO:0000259" key="3">
    <source>
        <dbReference type="PROSITE" id="PS50102"/>
    </source>
</evidence>
<dbReference type="InterPro" id="IPR012677">
    <property type="entry name" value="Nucleotide-bd_a/b_plait_sf"/>
</dbReference>
<feature type="compositionally biased region" description="Gly residues" evidence="2">
    <location>
        <begin position="529"/>
        <end position="539"/>
    </location>
</feature>
<dbReference type="InterPro" id="IPR055204">
    <property type="entry name" value="HNRNPL_RRM"/>
</dbReference>
<evidence type="ECO:0000313" key="5">
    <source>
        <dbReference type="WBParaSite" id="maker-uti_cns_0001913-snap-gene-0.13-mRNA-1"/>
    </source>
</evidence>
<evidence type="ECO:0000256" key="1">
    <source>
        <dbReference type="PROSITE-ProRule" id="PRU00176"/>
    </source>
</evidence>
<sequence length="549" mass="60310">MRNDIKRARRGGSPHSVEPSKVVFVRGILSNTSEREVQRVFEQYGDVKCVFLIPKQHQALVEFATLSEAEQLIRRAESGELVHIRDQPVGIGFSKQARITDPNKLYLSHDPTRILLFTLFHIEVQIDCETFRQICGRYGRLMRVCLTKNGIDTQAIVEFSRVEEAAEAKPNLNGADIYENCNTLRVEYVTEMAYDRSALGSGRMAGSKSATRAAVANAGRRGGSQWSGGGGSRDVVSNLIGLASQLSDIRVPGLDTRGIMQYLQAAAAAAAVSEHQGGGGDSRSGRRSRSRDRAGDYHRASSSGGGGRQQSGSSSGCILFLCGLSDRMNCDRLFNLLCMYGNVRLVKFFASNTNQAMVEMSDRASADMCVRFLHNRTVLGRRIVVDYARQDFLKNTENLTNLPDGTPSVKDFFARERSLNRFLTPEKARKNHPMEPCTTVYFWGVPPDSNEQDLCNVLENLDAPRPHDVSFFNNQGIRSGLMMFDNVRDALDAICLANHAEITVGGRTCMLKLTFSESRRRGPDAAGDRNGGGGGGGRGGRPRGGGRRP</sequence>
<dbReference type="AlphaFoldDB" id="A0A1I8GGU6"/>
<reference evidence="5" key="1">
    <citation type="submission" date="2016-11" db="UniProtKB">
        <authorList>
            <consortium name="WormBaseParasite"/>
        </authorList>
    </citation>
    <scope>IDENTIFICATION</scope>
</reference>